<name>A0A5S3QKW1_9BACI</name>
<dbReference type="Pfam" id="PF01648">
    <property type="entry name" value="ACPS"/>
    <property type="match status" value="1"/>
</dbReference>
<keyword evidence="5 8" id="KW-0460">Magnesium</keyword>
<evidence type="ECO:0000259" key="9">
    <source>
        <dbReference type="Pfam" id="PF01648"/>
    </source>
</evidence>
<comment type="similarity">
    <text evidence="8">Belongs to the P-Pant transferase superfamily. AcpS family.</text>
</comment>
<evidence type="ECO:0000256" key="7">
    <source>
        <dbReference type="ARBA" id="ARBA00023160"/>
    </source>
</evidence>
<dbReference type="AlphaFoldDB" id="A0A5S3QKW1"/>
<evidence type="ECO:0000256" key="1">
    <source>
        <dbReference type="ARBA" id="ARBA00022516"/>
    </source>
</evidence>
<dbReference type="NCBIfam" id="TIGR00556">
    <property type="entry name" value="pantethn_trn"/>
    <property type="match status" value="1"/>
</dbReference>
<dbReference type="GO" id="GO:0008897">
    <property type="term" value="F:holo-[acyl-carrier-protein] synthase activity"/>
    <property type="evidence" value="ECO:0007669"/>
    <property type="project" value="UniProtKB-UniRule"/>
</dbReference>
<keyword evidence="4 8" id="KW-0276">Fatty acid metabolism</keyword>
<dbReference type="NCBIfam" id="TIGR00516">
    <property type="entry name" value="acpS"/>
    <property type="match status" value="1"/>
</dbReference>
<keyword evidence="1 8" id="KW-0444">Lipid biosynthesis</keyword>
<evidence type="ECO:0000256" key="2">
    <source>
        <dbReference type="ARBA" id="ARBA00022679"/>
    </source>
</evidence>
<gene>
    <name evidence="8" type="primary">acpS</name>
    <name evidence="10" type="ORF">FFL34_10900</name>
</gene>
<organism evidence="10 11">
    <name type="scientific">Lentibacillus cibarius</name>
    <dbReference type="NCBI Taxonomy" id="2583219"/>
    <lineage>
        <taxon>Bacteria</taxon>
        <taxon>Bacillati</taxon>
        <taxon>Bacillota</taxon>
        <taxon>Bacilli</taxon>
        <taxon>Bacillales</taxon>
        <taxon>Bacillaceae</taxon>
        <taxon>Lentibacillus</taxon>
    </lineage>
</organism>
<dbReference type="InterPro" id="IPR004568">
    <property type="entry name" value="Ppantetheine-prot_Trfase_dom"/>
</dbReference>
<keyword evidence="8" id="KW-0963">Cytoplasm</keyword>
<dbReference type="InterPro" id="IPR002582">
    <property type="entry name" value="ACPS"/>
</dbReference>
<dbReference type="EMBL" id="VCIA01000001">
    <property type="protein sequence ID" value="TMN22562.1"/>
    <property type="molecule type" value="Genomic_DNA"/>
</dbReference>
<evidence type="ECO:0000256" key="3">
    <source>
        <dbReference type="ARBA" id="ARBA00022723"/>
    </source>
</evidence>
<dbReference type="GO" id="GO:0000287">
    <property type="term" value="F:magnesium ion binding"/>
    <property type="evidence" value="ECO:0007669"/>
    <property type="project" value="UniProtKB-UniRule"/>
</dbReference>
<evidence type="ECO:0000256" key="6">
    <source>
        <dbReference type="ARBA" id="ARBA00023098"/>
    </source>
</evidence>
<evidence type="ECO:0000313" key="10">
    <source>
        <dbReference type="EMBL" id="TMN22562.1"/>
    </source>
</evidence>
<protein>
    <recommendedName>
        <fullName evidence="8">Holo-[acyl-carrier-protein] synthase</fullName>
        <shortName evidence="8">Holo-ACP synthase</shortName>
        <ecNumber evidence="8">2.7.8.7</ecNumber>
    </recommendedName>
    <alternativeName>
        <fullName evidence="8">4'-phosphopantetheinyl transferase AcpS</fullName>
    </alternativeName>
</protein>
<evidence type="ECO:0000256" key="5">
    <source>
        <dbReference type="ARBA" id="ARBA00022842"/>
    </source>
</evidence>
<evidence type="ECO:0000256" key="4">
    <source>
        <dbReference type="ARBA" id="ARBA00022832"/>
    </source>
</evidence>
<dbReference type="HAMAP" id="MF_00101">
    <property type="entry name" value="AcpS"/>
    <property type="match status" value="1"/>
</dbReference>
<feature type="binding site" evidence="8">
    <location>
        <position position="8"/>
    </location>
    <ligand>
        <name>Mg(2+)</name>
        <dbReference type="ChEBI" id="CHEBI:18420"/>
    </ligand>
</feature>
<reference evidence="10 11" key="1">
    <citation type="submission" date="2019-05" db="EMBL/GenBank/DDBJ databases">
        <title>Genomic analysis of Lentibacillus sp. NKC220-2.</title>
        <authorList>
            <person name="Oh Y.J."/>
        </authorList>
    </citation>
    <scope>NUCLEOTIDE SEQUENCE [LARGE SCALE GENOMIC DNA]</scope>
    <source>
        <strain evidence="10 11">NKC220-2</strain>
    </source>
</reference>
<dbReference type="OrthoDB" id="517356at2"/>
<sequence length="120" mass="13602">MIIGIGMDIIELERIEGSVKRNSRFPDRILTEKEKEQYAMLANDRRRAEYLAGRFAAKEAFAKACGRGIGAIGFRDIEIIRNKNGAPKIRVPGYEQMNLFVSITHSRDYAAAQVLIEEKN</sequence>
<keyword evidence="3 8" id="KW-0479">Metal-binding</keyword>
<dbReference type="GO" id="GO:0005737">
    <property type="term" value="C:cytoplasm"/>
    <property type="evidence" value="ECO:0007669"/>
    <property type="project" value="UniProtKB-SubCell"/>
</dbReference>
<feature type="binding site" evidence="8">
    <location>
        <position position="59"/>
    </location>
    <ligand>
        <name>Mg(2+)</name>
        <dbReference type="ChEBI" id="CHEBI:18420"/>
    </ligand>
</feature>
<dbReference type="Proteomes" id="UP000306980">
    <property type="component" value="Unassembled WGS sequence"/>
</dbReference>
<dbReference type="GO" id="GO:0006633">
    <property type="term" value="P:fatty acid biosynthetic process"/>
    <property type="evidence" value="ECO:0007669"/>
    <property type="project" value="UniProtKB-UniRule"/>
</dbReference>
<comment type="cofactor">
    <cofactor evidence="8">
        <name>Mg(2+)</name>
        <dbReference type="ChEBI" id="CHEBI:18420"/>
    </cofactor>
</comment>
<accession>A0A5S3QKW1</accession>
<comment type="subcellular location">
    <subcellularLocation>
        <location evidence="8">Cytoplasm</location>
    </subcellularLocation>
</comment>
<keyword evidence="6 8" id="KW-0443">Lipid metabolism</keyword>
<proteinExistence type="inferred from homology"/>
<dbReference type="RefSeq" id="WP_138603474.1">
    <property type="nucleotide sequence ID" value="NZ_VCIA01000001.1"/>
</dbReference>
<comment type="function">
    <text evidence="8">Transfers the 4'-phosphopantetheine moiety from coenzyme A to a Ser of acyl-carrier-protein.</text>
</comment>
<dbReference type="EC" id="2.7.8.7" evidence="8"/>
<evidence type="ECO:0000256" key="8">
    <source>
        <dbReference type="HAMAP-Rule" id="MF_00101"/>
    </source>
</evidence>
<keyword evidence="2 8" id="KW-0808">Transferase</keyword>
<dbReference type="InterPro" id="IPR008278">
    <property type="entry name" value="4-PPantetheinyl_Trfase_dom"/>
</dbReference>
<comment type="caution">
    <text evidence="10">The sequence shown here is derived from an EMBL/GenBank/DDBJ whole genome shotgun (WGS) entry which is preliminary data.</text>
</comment>
<dbReference type="Gene3D" id="3.90.470.20">
    <property type="entry name" value="4'-phosphopantetheinyl transferase domain"/>
    <property type="match status" value="1"/>
</dbReference>
<keyword evidence="7 8" id="KW-0275">Fatty acid biosynthesis</keyword>
<dbReference type="SUPFAM" id="SSF56214">
    <property type="entry name" value="4'-phosphopantetheinyl transferase"/>
    <property type="match status" value="1"/>
</dbReference>
<comment type="catalytic activity">
    <reaction evidence="8">
        <text>apo-[ACP] + CoA = holo-[ACP] + adenosine 3',5'-bisphosphate + H(+)</text>
        <dbReference type="Rhea" id="RHEA:12068"/>
        <dbReference type="Rhea" id="RHEA-COMP:9685"/>
        <dbReference type="Rhea" id="RHEA-COMP:9690"/>
        <dbReference type="ChEBI" id="CHEBI:15378"/>
        <dbReference type="ChEBI" id="CHEBI:29999"/>
        <dbReference type="ChEBI" id="CHEBI:57287"/>
        <dbReference type="ChEBI" id="CHEBI:58343"/>
        <dbReference type="ChEBI" id="CHEBI:64479"/>
        <dbReference type="EC" id="2.7.8.7"/>
    </reaction>
</comment>
<evidence type="ECO:0000313" key="11">
    <source>
        <dbReference type="Proteomes" id="UP000306980"/>
    </source>
</evidence>
<feature type="domain" description="4'-phosphopantetheinyl transferase" evidence="9">
    <location>
        <begin position="4"/>
        <end position="112"/>
    </location>
</feature>
<dbReference type="InterPro" id="IPR037143">
    <property type="entry name" value="4-PPantetheinyl_Trfase_dom_sf"/>
</dbReference>